<dbReference type="PRINTS" id="PR00258">
    <property type="entry name" value="SPERACTRCPTR"/>
</dbReference>
<evidence type="ECO:0000256" key="2">
    <source>
        <dbReference type="ARBA" id="ARBA00022737"/>
    </source>
</evidence>
<evidence type="ECO:0000256" key="4">
    <source>
        <dbReference type="PROSITE-ProRule" id="PRU00196"/>
    </source>
</evidence>
<accession>A0A4D9DXK1</accession>
<keyword evidence="8" id="KW-0808">Transferase</keyword>
<keyword evidence="3 4" id="KW-1015">Disulfide bond</keyword>
<protein>
    <submittedName>
        <fullName evidence="8">Uridine-cytidine kinase-like 1</fullName>
    </submittedName>
</protein>
<evidence type="ECO:0000256" key="6">
    <source>
        <dbReference type="SAM" id="Phobius"/>
    </source>
</evidence>
<dbReference type="GO" id="GO:0016301">
    <property type="term" value="F:kinase activity"/>
    <property type="evidence" value="ECO:0007669"/>
    <property type="project" value="UniProtKB-KW"/>
</dbReference>
<dbReference type="PANTHER" id="PTHR19331">
    <property type="entry name" value="SCAVENGER RECEPTOR DOMAIN-CONTAINING"/>
    <property type="match status" value="1"/>
</dbReference>
<keyword evidence="1" id="KW-0732">Signal</keyword>
<dbReference type="EMBL" id="QXTE01000312">
    <property type="protein sequence ID" value="TFJ99672.1"/>
    <property type="molecule type" value="Genomic_DNA"/>
</dbReference>
<organism evidence="8 9">
    <name type="scientific">Platysternon megacephalum</name>
    <name type="common">big-headed turtle</name>
    <dbReference type="NCBI Taxonomy" id="55544"/>
    <lineage>
        <taxon>Eukaryota</taxon>
        <taxon>Metazoa</taxon>
        <taxon>Chordata</taxon>
        <taxon>Craniata</taxon>
        <taxon>Vertebrata</taxon>
        <taxon>Euteleostomi</taxon>
        <taxon>Archelosauria</taxon>
        <taxon>Testudinata</taxon>
        <taxon>Testudines</taxon>
        <taxon>Cryptodira</taxon>
        <taxon>Durocryptodira</taxon>
        <taxon>Testudinoidea</taxon>
        <taxon>Platysternidae</taxon>
        <taxon>Platysternon</taxon>
    </lineage>
</organism>
<feature type="transmembrane region" description="Helical" evidence="6">
    <location>
        <begin position="228"/>
        <end position="250"/>
    </location>
</feature>
<feature type="domain" description="SRCR" evidence="7">
    <location>
        <begin position="121"/>
        <end position="221"/>
    </location>
</feature>
<reference evidence="8 9" key="1">
    <citation type="submission" date="2019-04" db="EMBL/GenBank/DDBJ databases">
        <title>Draft genome of the big-headed turtle Platysternon megacephalum.</title>
        <authorList>
            <person name="Gong S."/>
        </authorList>
    </citation>
    <scope>NUCLEOTIDE SEQUENCE [LARGE SCALE GENOMIC DNA]</scope>
    <source>
        <strain evidence="8">DO16091913</strain>
        <tissue evidence="8">Muscle</tissue>
    </source>
</reference>
<keyword evidence="2" id="KW-0677">Repeat</keyword>
<feature type="disulfide bond" evidence="4">
    <location>
        <begin position="190"/>
        <end position="200"/>
    </location>
</feature>
<dbReference type="SMART" id="SM00202">
    <property type="entry name" value="SR"/>
    <property type="match status" value="1"/>
</dbReference>
<keyword evidence="6" id="KW-0812">Transmembrane</keyword>
<keyword evidence="8" id="KW-0418">Kinase</keyword>
<feature type="disulfide bond" evidence="4">
    <location>
        <begin position="159"/>
        <end position="220"/>
    </location>
</feature>
<dbReference type="InterPro" id="IPR036772">
    <property type="entry name" value="SRCR-like_dom_sf"/>
</dbReference>
<dbReference type="Gene3D" id="3.10.250.10">
    <property type="entry name" value="SRCR-like domain"/>
    <property type="match status" value="1"/>
</dbReference>
<evidence type="ECO:0000259" key="7">
    <source>
        <dbReference type="PROSITE" id="PS50287"/>
    </source>
</evidence>
<evidence type="ECO:0000313" key="9">
    <source>
        <dbReference type="Proteomes" id="UP000297703"/>
    </source>
</evidence>
<dbReference type="PROSITE" id="PS50287">
    <property type="entry name" value="SRCR_2"/>
    <property type="match status" value="1"/>
</dbReference>
<dbReference type="FunFam" id="3.10.250.10:FF:000002">
    <property type="entry name" value="Scavenger receptor cysteine-rich type 1 protein M130"/>
    <property type="match status" value="1"/>
</dbReference>
<gene>
    <name evidence="8" type="ORF">DR999_PMT18265</name>
</gene>
<dbReference type="STRING" id="55544.A0A4D9DXK1"/>
<dbReference type="Pfam" id="PF00530">
    <property type="entry name" value="SRCR"/>
    <property type="match status" value="1"/>
</dbReference>
<name>A0A4D9DXK1_9SAUR</name>
<feature type="disulfide bond" evidence="4">
    <location>
        <begin position="146"/>
        <end position="210"/>
    </location>
</feature>
<dbReference type="OrthoDB" id="536948at2759"/>
<keyword evidence="6" id="KW-0472">Membrane</keyword>
<dbReference type="Proteomes" id="UP000297703">
    <property type="component" value="Unassembled WGS sequence"/>
</dbReference>
<dbReference type="GO" id="GO:0016020">
    <property type="term" value="C:membrane"/>
    <property type="evidence" value="ECO:0007669"/>
    <property type="project" value="InterPro"/>
</dbReference>
<evidence type="ECO:0000256" key="3">
    <source>
        <dbReference type="ARBA" id="ARBA00023157"/>
    </source>
</evidence>
<evidence type="ECO:0000313" key="8">
    <source>
        <dbReference type="EMBL" id="TFJ99672.1"/>
    </source>
</evidence>
<evidence type="ECO:0000256" key="5">
    <source>
        <dbReference type="SAM" id="MobiDB-lite"/>
    </source>
</evidence>
<comment type="caution">
    <text evidence="8">The sequence shown here is derived from an EMBL/GenBank/DDBJ whole genome shotgun (WGS) entry which is preliminary data.</text>
</comment>
<proteinExistence type="predicted"/>
<feature type="compositionally biased region" description="Basic and acidic residues" evidence="5">
    <location>
        <begin position="294"/>
        <end position="305"/>
    </location>
</feature>
<sequence length="305" mass="32158">MNMGFPGFLLIPDGHPLGRSSAACTGARNTRIPILLAWLWASMTGFPMAASIPSSHRDVTSLIEDRTQTQSIAPGHFLANFQDQSGLFLFEGEIEDSVAKRKNMILRCISGGISNQGQLRLRLTSGPSPCSGRVEVLINDTWGAVCDAGWGLPEAGVVCKQLGCGTALSAPGVAQFGHGAGDVWLEGVSCSGQESLISECQLSRLGPGLCGRGSEARVVCAGQAGSGLLWSLLLSLGAIVVLICGVLLCWRMRRDRATGNPLGHVHLEELGAPGTPPRPQGEANPEPPEEPDSEMTRLVREDAVL</sequence>
<keyword evidence="6" id="KW-1133">Transmembrane helix</keyword>
<evidence type="ECO:0000256" key="1">
    <source>
        <dbReference type="ARBA" id="ARBA00022729"/>
    </source>
</evidence>
<reference evidence="8 9" key="2">
    <citation type="submission" date="2019-04" db="EMBL/GenBank/DDBJ databases">
        <title>The genome sequence of big-headed turtle.</title>
        <authorList>
            <person name="Gong S."/>
        </authorList>
    </citation>
    <scope>NUCLEOTIDE SEQUENCE [LARGE SCALE GENOMIC DNA]</scope>
    <source>
        <strain evidence="8">DO16091913</strain>
        <tissue evidence="8">Muscle</tissue>
    </source>
</reference>
<dbReference type="InterPro" id="IPR001190">
    <property type="entry name" value="SRCR"/>
</dbReference>
<keyword evidence="9" id="KW-1185">Reference proteome</keyword>
<dbReference type="PROSITE" id="PS00420">
    <property type="entry name" value="SRCR_1"/>
    <property type="match status" value="1"/>
</dbReference>
<dbReference type="SUPFAM" id="SSF56487">
    <property type="entry name" value="SRCR-like"/>
    <property type="match status" value="1"/>
</dbReference>
<dbReference type="AlphaFoldDB" id="A0A4D9DXK1"/>
<feature type="region of interest" description="Disordered" evidence="5">
    <location>
        <begin position="264"/>
        <end position="305"/>
    </location>
</feature>